<accession>A0A330L3U1</accession>
<name>A0A330L3U1_9BACT</name>
<reference evidence="2" key="1">
    <citation type="submission" date="2018-04" db="EMBL/GenBank/DDBJ databases">
        <authorList>
            <person name="Lucker S."/>
            <person name="Sakoula D."/>
        </authorList>
    </citation>
    <scope>NUCLEOTIDE SEQUENCE [LARGE SCALE GENOMIC DNA]</scope>
</reference>
<proteinExistence type="predicted"/>
<dbReference type="OrthoDB" id="9790228at2"/>
<evidence type="ECO:0000313" key="2">
    <source>
        <dbReference type="Proteomes" id="UP000248168"/>
    </source>
</evidence>
<evidence type="ECO:0000313" key="1">
    <source>
        <dbReference type="EMBL" id="SPP63552.1"/>
    </source>
</evidence>
<sequence length="119" mass="14002">MPSLSPEEVEQRLTSVHCAICKGDRFGIDRRFMQPDGEWRGVCMKCRYSFPVYTDMEFYQRTQPDIPYRLKEIACRVCQHRGVTLDFRITMSVREAIYFVTCLGCHTKFPEQSSLEAFE</sequence>
<dbReference type="AlphaFoldDB" id="A0A330L3U1"/>
<dbReference type="InterPro" id="IPR036280">
    <property type="entry name" value="Multihaem_cyt_sf"/>
</dbReference>
<organism evidence="1 2">
    <name type="scientific">Nitrospira lenta</name>
    <dbReference type="NCBI Taxonomy" id="1436998"/>
    <lineage>
        <taxon>Bacteria</taxon>
        <taxon>Pseudomonadati</taxon>
        <taxon>Nitrospirota</taxon>
        <taxon>Nitrospiria</taxon>
        <taxon>Nitrospirales</taxon>
        <taxon>Nitrospiraceae</taxon>
        <taxon>Nitrospira</taxon>
    </lineage>
</organism>
<dbReference type="SUPFAM" id="SSF48695">
    <property type="entry name" value="Multiheme cytochromes"/>
    <property type="match status" value="1"/>
</dbReference>
<dbReference type="Proteomes" id="UP000248168">
    <property type="component" value="Unassembled WGS sequence"/>
</dbReference>
<dbReference type="InParanoid" id="A0A330L3U1"/>
<protein>
    <submittedName>
        <fullName evidence="1">Uncharacterized protein</fullName>
    </submittedName>
</protein>
<gene>
    <name evidence="1" type="ORF">NITLEN_10638</name>
</gene>
<dbReference type="RefSeq" id="WP_121988067.1">
    <property type="nucleotide sequence ID" value="NZ_OUNR01000001.1"/>
</dbReference>
<keyword evidence="2" id="KW-1185">Reference proteome</keyword>
<dbReference type="EMBL" id="OUNR01000001">
    <property type="protein sequence ID" value="SPP63552.1"/>
    <property type="molecule type" value="Genomic_DNA"/>
</dbReference>